<gene>
    <name evidence="1" type="ORF">AD951_00305</name>
</gene>
<accession>A0A149V456</accession>
<dbReference type="PATRIC" id="fig|178901.14.peg.2095"/>
<protein>
    <submittedName>
        <fullName evidence="1">Uncharacterized protein</fullName>
    </submittedName>
</protein>
<comment type="caution">
    <text evidence="1">The sequence shown here is derived from an EMBL/GenBank/DDBJ whole genome shotgun (WGS) entry which is preliminary data.</text>
</comment>
<organism evidence="1 2">
    <name type="scientific">Acetobacter malorum</name>
    <dbReference type="NCBI Taxonomy" id="178901"/>
    <lineage>
        <taxon>Bacteria</taxon>
        <taxon>Pseudomonadati</taxon>
        <taxon>Pseudomonadota</taxon>
        <taxon>Alphaproteobacteria</taxon>
        <taxon>Acetobacterales</taxon>
        <taxon>Acetobacteraceae</taxon>
        <taxon>Acetobacter</taxon>
    </lineage>
</organism>
<reference evidence="1 2" key="1">
    <citation type="submission" date="2015-06" db="EMBL/GenBank/DDBJ databases">
        <title>Improved classification and identification of acetic acid bacteria using matrix-assisted laser desorption/ionization time-of-flight mass spectrometry; Gluconobacter nephelii and Gluconobacter uchimurae are later heterotypic synonyms of Gluconobacter japonicus and Gluconobacter oxydans, respectively.</title>
        <authorList>
            <person name="Li L."/>
            <person name="Cleenwerck I."/>
            <person name="De Vuyst L."/>
            <person name="Vandamme P."/>
        </authorList>
    </citation>
    <scope>NUCLEOTIDE SEQUENCE [LARGE SCALE GENOMIC DNA]</scope>
    <source>
        <strain evidence="1 2">LMG 1699</strain>
    </source>
</reference>
<dbReference type="EMBL" id="LHZX01000053">
    <property type="protein sequence ID" value="KXV74906.1"/>
    <property type="molecule type" value="Genomic_DNA"/>
</dbReference>
<dbReference type="AlphaFoldDB" id="A0A149V456"/>
<sequence length="78" mass="9063">MMLAQEMIQSLSKCKGRAFVKGDMTGFKAFYFILRVFCRRVMLIAVDQKGRRMNGFDPSTDVSRFRVPRYDVSDLESL</sequence>
<evidence type="ECO:0000313" key="2">
    <source>
        <dbReference type="Proteomes" id="UP000075377"/>
    </source>
</evidence>
<name>A0A149V456_9PROT</name>
<dbReference type="Proteomes" id="UP000075377">
    <property type="component" value="Unassembled WGS sequence"/>
</dbReference>
<proteinExistence type="predicted"/>
<evidence type="ECO:0000313" key="1">
    <source>
        <dbReference type="EMBL" id="KXV74906.1"/>
    </source>
</evidence>